<dbReference type="SUPFAM" id="SSF52096">
    <property type="entry name" value="ClpP/crotonase"/>
    <property type="match status" value="1"/>
</dbReference>
<organism evidence="2 3">
    <name type="scientific">Parasphingorhabdus cellanae</name>
    <dbReference type="NCBI Taxonomy" id="2806553"/>
    <lineage>
        <taxon>Bacteria</taxon>
        <taxon>Pseudomonadati</taxon>
        <taxon>Pseudomonadota</taxon>
        <taxon>Alphaproteobacteria</taxon>
        <taxon>Sphingomonadales</taxon>
        <taxon>Sphingomonadaceae</taxon>
        <taxon>Parasphingorhabdus</taxon>
    </lineage>
</organism>
<sequence length="470" mass="51761">MSSVGASAQSAAKSNPDLISVEHIKADLEYLYTNLADAHYDLYAYRSEADYDAYYHGLLHRIDRPLDRASTAAMFQKFAAFGRIGHASSDSPAQEFVAHLQRGGRFVPLFARVEPDGRVLLTRTADADGQALAGSELVTIDDEPVARRLKRLGDIVSAEQAYMASARMEQLLPALLWLDRKTDDALQITLRVDGELNELSIPAVTMSEFGAIGKAHPTATLEADFGKLDAQIMPNGVAYLRPGPFGNQKLTEFVDLIDDSFIKFIDAGATDLILDLRNNPGGDNSFSDPLISWFADKPFRFASSFMLKASAPTKAHYDRLTAKGMPQDSTLSRLIAAERDQPNGKRYPFEIALNSPREGQRFTGRIWVLVNRHSYSNAASVAATIQDYGFGTVMGEETADLPTSFASIVHFTLPHSGFKIAYPKSYFVRPNGDQRVRGVVPDILLSRQPIGFTEDIMLENALIRIEAAHP</sequence>
<reference evidence="2 3" key="1">
    <citation type="submission" date="2021-03" db="EMBL/GenBank/DDBJ databases">
        <title>Complete genome of Parasphingorhabdus_sp.JHSY0214.</title>
        <authorList>
            <person name="Yoo J.H."/>
            <person name="Bae J.W."/>
        </authorList>
    </citation>
    <scope>NUCLEOTIDE SEQUENCE [LARGE SCALE GENOMIC DNA]</scope>
    <source>
        <strain evidence="2 3">JHSY0214</strain>
    </source>
</reference>
<dbReference type="EMBL" id="CP071794">
    <property type="protein sequence ID" value="QTD56392.1"/>
    <property type="molecule type" value="Genomic_DNA"/>
</dbReference>
<dbReference type="PANTHER" id="PTHR32060:SF30">
    <property type="entry name" value="CARBOXY-TERMINAL PROCESSING PROTEASE CTPA"/>
    <property type="match status" value="1"/>
</dbReference>
<dbReference type="Proteomes" id="UP000663923">
    <property type="component" value="Chromosome"/>
</dbReference>
<evidence type="ECO:0000313" key="2">
    <source>
        <dbReference type="EMBL" id="QTD56392.1"/>
    </source>
</evidence>
<dbReference type="RefSeq" id="WP_207988214.1">
    <property type="nucleotide sequence ID" value="NZ_CP071794.1"/>
</dbReference>
<dbReference type="Pfam" id="PF03572">
    <property type="entry name" value="Peptidase_S41"/>
    <property type="match status" value="1"/>
</dbReference>
<dbReference type="Gene3D" id="3.90.226.10">
    <property type="entry name" value="2-enoyl-CoA Hydratase, Chain A, domain 1"/>
    <property type="match status" value="1"/>
</dbReference>
<evidence type="ECO:0000259" key="1">
    <source>
        <dbReference type="Pfam" id="PF03572"/>
    </source>
</evidence>
<feature type="domain" description="Tail specific protease" evidence="1">
    <location>
        <begin position="257"/>
        <end position="443"/>
    </location>
</feature>
<accession>A0ABX7T6I6</accession>
<gene>
    <name evidence="2" type="ORF">J4G78_01960</name>
</gene>
<name>A0ABX7T6I6_9SPHN</name>
<dbReference type="InterPro" id="IPR029045">
    <property type="entry name" value="ClpP/crotonase-like_dom_sf"/>
</dbReference>
<evidence type="ECO:0000313" key="3">
    <source>
        <dbReference type="Proteomes" id="UP000663923"/>
    </source>
</evidence>
<keyword evidence="3" id="KW-1185">Reference proteome</keyword>
<dbReference type="PANTHER" id="PTHR32060">
    <property type="entry name" value="TAIL-SPECIFIC PROTEASE"/>
    <property type="match status" value="1"/>
</dbReference>
<proteinExistence type="predicted"/>
<protein>
    <recommendedName>
        <fullName evidence="1">Tail specific protease domain-containing protein</fullName>
    </recommendedName>
</protein>
<dbReference type="InterPro" id="IPR005151">
    <property type="entry name" value="Tail-specific_protease"/>
</dbReference>